<dbReference type="Proteomes" id="UP000277300">
    <property type="component" value="Unassembled WGS sequence"/>
</dbReference>
<dbReference type="InterPro" id="IPR027850">
    <property type="entry name" value="DUF4504"/>
</dbReference>
<comment type="caution">
    <text evidence="2">The sequence shown here is derived from an EMBL/GenBank/DDBJ whole genome shotgun (WGS) entry which is preliminary data.</text>
</comment>
<evidence type="ECO:0000313" key="2">
    <source>
        <dbReference type="EMBL" id="RLN63325.1"/>
    </source>
</evidence>
<evidence type="ECO:0000313" key="1">
    <source>
        <dbReference type="EMBL" id="RLN53332.1"/>
    </source>
</evidence>
<dbReference type="Pfam" id="PF14953">
    <property type="entry name" value="DUF4504"/>
    <property type="match status" value="1"/>
</dbReference>
<name>A0A3F2RT96_9STRA</name>
<dbReference type="EMBL" id="MBDO02000099">
    <property type="protein sequence ID" value="RLN63325.1"/>
    <property type="molecule type" value="Genomic_DNA"/>
</dbReference>
<evidence type="ECO:0000313" key="3">
    <source>
        <dbReference type="Proteomes" id="UP000277300"/>
    </source>
</evidence>
<gene>
    <name evidence="1" type="ORF">BBJ29_000435</name>
    <name evidence="2" type="ORF">BBP00_00004248</name>
</gene>
<dbReference type="InterPro" id="IPR011992">
    <property type="entry name" value="EF-hand-dom_pair"/>
</dbReference>
<dbReference type="AlphaFoldDB" id="A0A3F2RT96"/>
<dbReference type="EMBL" id="MBAD02001591">
    <property type="protein sequence ID" value="RLN53332.1"/>
    <property type="molecule type" value="Genomic_DNA"/>
</dbReference>
<reference evidence="3 4" key="1">
    <citation type="submission" date="2018-07" db="EMBL/GenBank/DDBJ databases">
        <title>Genome sequencing of oomycete isolates from Chile give support for New Zealand origin for Phytophthora kernoviae and make available the first Nothophytophthora sp. genome.</title>
        <authorList>
            <person name="Studholme D.J."/>
            <person name="Sanfuentes E."/>
            <person name="Panda P."/>
            <person name="Hill R."/>
            <person name="Sambles C."/>
            <person name="Grant M."/>
            <person name="Williams N.M."/>
            <person name="Mcdougal R.L."/>
        </authorList>
    </citation>
    <scope>NUCLEOTIDE SEQUENCE [LARGE SCALE GENOMIC DNA]</scope>
    <source>
        <strain evidence="2">Chile6</strain>
        <strain evidence="1">Chile7</strain>
    </source>
</reference>
<proteinExistence type="predicted"/>
<protein>
    <submittedName>
        <fullName evidence="2">Uncharacterized protein</fullName>
    </submittedName>
</protein>
<dbReference type="SUPFAM" id="SSF47473">
    <property type="entry name" value="EF-hand"/>
    <property type="match status" value="1"/>
</dbReference>
<sequence>MAGQVDSKALYVLLAFQEDIRVFVDVSDLCNLARSSRWLRNSIPTRPRSVTTTSFLSDEELHDLAQRLRARLIDGSRSSGRKSRKKNQIRLTTSQICLLLRDLLLVASGLRASCLVDCCALTRELAELLLQSLDIEIESHKTHPYAVEQLRAVLLDGNVFFINVEAFVREKMLTLANESRQQLYIDVNAVAGDDELDGWSEQENCLAMNPLSVVQTSLQCENVRIILQEFSVPQQLNVQEKVVNLLTGDAVEDEEQRFVAKKQGLLSSKLLRGLFGDVTMQCIKDVPGDSISKEAFICILALCYEGNTEDRISYIFTMYNITLTGENNNEEGHIAEKDFLYLLNYLEEYMPLPKQLYAAFEECAIPMAGLLSNSQFVAWVRQYPDVMEFLAVHLPPSQLPVNPLTIRTNEELLANR</sequence>
<dbReference type="Proteomes" id="UP000284657">
    <property type="component" value="Unassembled WGS sequence"/>
</dbReference>
<dbReference type="OrthoDB" id="63594at2759"/>
<dbReference type="Gene3D" id="1.10.238.10">
    <property type="entry name" value="EF-hand"/>
    <property type="match status" value="1"/>
</dbReference>
<evidence type="ECO:0000313" key="4">
    <source>
        <dbReference type="Proteomes" id="UP000284657"/>
    </source>
</evidence>
<organism evidence="2 3">
    <name type="scientific">Phytophthora kernoviae</name>
    <dbReference type="NCBI Taxonomy" id="325452"/>
    <lineage>
        <taxon>Eukaryota</taxon>
        <taxon>Sar</taxon>
        <taxon>Stramenopiles</taxon>
        <taxon>Oomycota</taxon>
        <taxon>Peronosporomycetes</taxon>
        <taxon>Peronosporales</taxon>
        <taxon>Peronosporaceae</taxon>
        <taxon>Phytophthora</taxon>
    </lineage>
</organism>
<accession>A0A3F2RT96</accession>